<dbReference type="STRING" id="1291742.LOOC260_111380"/>
<dbReference type="RefSeq" id="WP_041093572.1">
    <property type="nucleotide sequence ID" value="NZ_AP014680.1"/>
</dbReference>
<evidence type="ECO:0000256" key="2">
    <source>
        <dbReference type="PROSITE-ProRule" id="PRU01248"/>
    </source>
</evidence>
<dbReference type="GO" id="GO:0015074">
    <property type="term" value="P:DNA integration"/>
    <property type="evidence" value="ECO:0007669"/>
    <property type="project" value="InterPro"/>
</dbReference>
<name>A0A0A1GTV5_9LACO</name>
<dbReference type="GO" id="GO:0003677">
    <property type="term" value="F:DNA binding"/>
    <property type="evidence" value="ECO:0007669"/>
    <property type="project" value="UniProtKB-UniRule"/>
</dbReference>
<feature type="domain" description="Core-binding (CB)" evidence="3">
    <location>
        <begin position="1"/>
        <end position="91"/>
    </location>
</feature>
<dbReference type="Pfam" id="PF02899">
    <property type="entry name" value="Phage_int_SAM_1"/>
    <property type="match status" value="1"/>
</dbReference>
<organism evidence="4 5">
    <name type="scientific">Paucilactobacillus hokkaidonensis JCM 18461</name>
    <dbReference type="NCBI Taxonomy" id="1291742"/>
    <lineage>
        <taxon>Bacteria</taxon>
        <taxon>Bacillati</taxon>
        <taxon>Bacillota</taxon>
        <taxon>Bacilli</taxon>
        <taxon>Lactobacillales</taxon>
        <taxon>Lactobacillaceae</taxon>
        <taxon>Paucilactobacillus</taxon>
    </lineage>
</organism>
<dbReference type="KEGG" id="lho:LOOC260_111380"/>
<gene>
    <name evidence="4" type="ORF">LOOC260_111380</name>
</gene>
<dbReference type="AlphaFoldDB" id="A0A0A1GTV5"/>
<dbReference type="InterPro" id="IPR004107">
    <property type="entry name" value="Integrase_SAM-like_N"/>
</dbReference>
<dbReference type="HOGENOM" id="CLU_087897_0_0_9"/>
<dbReference type="PROSITE" id="PS51900">
    <property type="entry name" value="CB"/>
    <property type="match status" value="1"/>
</dbReference>
<dbReference type="Proteomes" id="UP000031620">
    <property type="component" value="Chromosome"/>
</dbReference>
<proteinExistence type="predicted"/>
<evidence type="ECO:0000313" key="4">
    <source>
        <dbReference type="EMBL" id="BAP85677.1"/>
    </source>
</evidence>
<evidence type="ECO:0000256" key="1">
    <source>
        <dbReference type="ARBA" id="ARBA00023125"/>
    </source>
</evidence>
<dbReference type="Gene3D" id="1.10.150.130">
    <property type="match status" value="1"/>
</dbReference>
<dbReference type="EMBL" id="AP014680">
    <property type="protein sequence ID" value="BAP85677.1"/>
    <property type="molecule type" value="Genomic_DNA"/>
</dbReference>
<protein>
    <submittedName>
        <fullName evidence="4">Recombinase XerD</fullName>
    </submittedName>
</protein>
<sequence length="274" mass="32074">MNYPYQSAFLTYLSQESLSAATRLSYDQTLSELFNYLNTQDRGFASNPTVDNIFNRDITAYLTMLVEKHQIRPTTYNKLLSQINRYFKFLFTHNLTSELPTIDLHGKNTPSNQTLNLKWLQLLPDLLVDSKLHPYTKLTLFLISKGYRVAEFMQARFYPEWNKIKAVTPVEQQFMQNFTVFIIPLQQLQNSHDLFLKQRLNIAEPRLTMPGLHKYLKPDSRYVGFDLTPKKLQQSFILQSLQRLADQPAAVLEEKLQLDPQSLLYYQHLLVSLS</sequence>
<dbReference type="InterPro" id="IPR044068">
    <property type="entry name" value="CB"/>
</dbReference>
<reference evidence="4 5" key="1">
    <citation type="submission" date="2014-11" db="EMBL/GenBank/DDBJ databases">
        <title>Complete genome sequence and analysis of Lactobacillus hokkaidonensis LOOC260T.</title>
        <authorList>
            <person name="Tanizawa Y."/>
            <person name="Tohno M."/>
            <person name="Kaminuma E."/>
            <person name="Nakamura Y."/>
            <person name="Arita M."/>
        </authorList>
    </citation>
    <scope>NUCLEOTIDE SEQUENCE [LARGE SCALE GENOMIC DNA]</scope>
    <source>
        <strain evidence="4 5">LOOC260</strain>
    </source>
</reference>
<evidence type="ECO:0000259" key="3">
    <source>
        <dbReference type="PROSITE" id="PS51900"/>
    </source>
</evidence>
<dbReference type="InterPro" id="IPR010998">
    <property type="entry name" value="Integrase_recombinase_N"/>
</dbReference>
<accession>A0A0A1GTV5</accession>
<keyword evidence="1 2" id="KW-0238">DNA-binding</keyword>
<dbReference type="SUPFAM" id="SSF47823">
    <property type="entry name" value="lambda integrase-like, N-terminal domain"/>
    <property type="match status" value="1"/>
</dbReference>
<evidence type="ECO:0000313" key="5">
    <source>
        <dbReference type="Proteomes" id="UP000031620"/>
    </source>
</evidence>